<dbReference type="CDD" id="cd06350">
    <property type="entry name" value="PBP1_GPCR_family_C-like"/>
    <property type="match status" value="1"/>
</dbReference>
<evidence type="ECO:0000313" key="13">
    <source>
        <dbReference type="EMBL" id="KNC51722.1"/>
    </source>
</evidence>
<dbReference type="OrthoDB" id="425344at2759"/>
<evidence type="ECO:0000259" key="12">
    <source>
        <dbReference type="PROSITE" id="PS51845"/>
    </source>
</evidence>
<dbReference type="PRINTS" id="PR00387">
    <property type="entry name" value="PDIESTERASE1"/>
</dbReference>
<accession>A0A0L0DHD4</accession>
<dbReference type="EMBL" id="GL349469">
    <property type="protein sequence ID" value="KNC51722.1"/>
    <property type="molecule type" value="Genomic_DNA"/>
</dbReference>
<dbReference type="SUPFAM" id="SSF109604">
    <property type="entry name" value="HD-domain/PDEase-like"/>
    <property type="match status" value="1"/>
</dbReference>
<feature type="region of interest" description="Disordered" evidence="10">
    <location>
        <begin position="964"/>
        <end position="1015"/>
    </location>
</feature>
<dbReference type="InterPro" id="IPR002073">
    <property type="entry name" value="PDEase_catalytic_dom"/>
</dbReference>
<feature type="transmembrane region" description="Helical" evidence="11">
    <location>
        <begin position="433"/>
        <end position="457"/>
    </location>
</feature>
<evidence type="ECO:0000256" key="10">
    <source>
        <dbReference type="SAM" id="MobiDB-lite"/>
    </source>
</evidence>
<keyword evidence="2 11" id="KW-0812">Transmembrane</keyword>
<evidence type="ECO:0000256" key="1">
    <source>
        <dbReference type="ARBA" id="ARBA00004370"/>
    </source>
</evidence>
<keyword evidence="9" id="KW-0175">Coiled coil</keyword>
<dbReference type="PROSITE" id="PS51845">
    <property type="entry name" value="PDEASE_I_2"/>
    <property type="match status" value="1"/>
</dbReference>
<feature type="active site" description="Proton donor" evidence="7">
    <location>
        <position position="683"/>
    </location>
</feature>
<dbReference type="Proteomes" id="UP000054408">
    <property type="component" value="Unassembled WGS sequence"/>
</dbReference>
<feature type="compositionally biased region" description="Polar residues" evidence="10">
    <location>
        <begin position="966"/>
        <end position="975"/>
    </location>
</feature>
<feature type="coiled-coil region" evidence="9">
    <location>
        <begin position="466"/>
        <end position="493"/>
    </location>
</feature>
<dbReference type="PANTHER" id="PTHR11347">
    <property type="entry name" value="CYCLIC NUCLEOTIDE PHOSPHODIESTERASE"/>
    <property type="match status" value="1"/>
</dbReference>
<dbReference type="Pfam" id="PF01094">
    <property type="entry name" value="ANF_receptor"/>
    <property type="match status" value="1"/>
</dbReference>
<dbReference type="AlphaFoldDB" id="A0A0L0DHD4"/>
<sequence length="1015" mass="108506">MQVLWVVCVVWVGLGLMGGVAGILTGFGTPENITIAGLFPLTGGLAAGGVEREAAFRMGIQHINADRNLLPDTKIIGVSFDTQTTPSGGMVSALEATKDPSLVAIVGAASSSVSRAVQQVASIFEIPQISYSSTASPLSNKILYPYFFRVVAPDSLQGSALASIVHSIGWRKAATMYSNDDYGLSGVTAFAQRASDVGVSIEANIPFAPGAIEYGVALDQLVKHHGVHVVFLNCLVSDAVELFKEADRRGLLDGQYVWVGTDGWLQDELLNVGLPSSKLIGVLGLRPALPSGVRLEAFLDSWEQLNATEFAGAGDRTVNVFAPYAYDALYQVARTIDAMIRGKANALDGSELRAWLSNSSYEGTTGLISFDENFDCIAAYSLVNYRGGAGFEIVGRWLAEQRLELDRPILYYGNTTSPPYLPSPMASPSTSSISAGLIGVIAGMSACVCLGFGILVVHNLRRRKHVAALQRENQQLDREARALNSRLNELAKETHASGSSTPPTMDLPINQVMSLLTSIRASTQDSDMMAKLDKAIESIQSNMLFQPSTAMFPDGEGNDDVKNFVQGTILTNVPTPSNSLQRSGAGLQTYGNGSAASLTPTPNLAVTVAMPIPAELGDVLGKLRTLAFDAEALVAKDTTPLQTVFMAVCTQNALLSQLRLDPVIVRDVMLALDRYTPRLNAYHNAQRAANMVQFVHYVLSVTDLYSLLSPRDTFAVLFAAAIKNVDHPGFNASFLVRTRHKLALLYSNQAVLEMHHLAVSMQLVFERFKLFDQLLEEDITALHHTIVDLVLASDMQKHVEVTSRFSLLIDPTEPSKRTAWKAAVATDNGFRNLVLKMVLKLADLSDAARPTKIARGLALRSMIESSLQGVQEAAAGIEVSPFMDGAMSSVAKSQEGIIRFVTLPMFSAFAEVFTLTEVLQNLSDNMLFWQRVVPSTLQPFYDALLASHAATAESIQPGSSAALVSAQKSPLSSPGTGAAITAPRPSQSEASPSLPTPATPAPASASIASAGGAEP</sequence>
<dbReference type="eggNOG" id="KOG3689">
    <property type="taxonomic scope" value="Eukaryota"/>
</dbReference>
<dbReference type="SUPFAM" id="SSF53822">
    <property type="entry name" value="Periplasmic binding protein-like I"/>
    <property type="match status" value="1"/>
</dbReference>
<dbReference type="Pfam" id="PF00233">
    <property type="entry name" value="PDEase_I"/>
    <property type="match status" value="1"/>
</dbReference>
<evidence type="ECO:0000256" key="6">
    <source>
        <dbReference type="ARBA" id="ARBA00023136"/>
    </source>
</evidence>
<keyword evidence="5 11" id="KW-1133">Transmembrane helix</keyword>
<feature type="domain" description="PDEase" evidence="12">
    <location>
        <begin position="608"/>
        <end position="936"/>
    </location>
</feature>
<evidence type="ECO:0000256" key="3">
    <source>
        <dbReference type="ARBA" id="ARBA00022723"/>
    </source>
</evidence>
<proteinExistence type="predicted"/>
<feature type="compositionally biased region" description="Low complexity" evidence="10">
    <location>
        <begin position="1001"/>
        <end position="1015"/>
    </location>
</feature>
<keyword evidence="3 8" id="KW-0479">Metal-binding</keyword>
<dbReference type="STRING" id="461836.A0A0L0DHD4"/>
<dbReference type="InterPro" id="IPR023088">
    <property type="entry name" value="PDEase"/>
</dbReference>
<evidence type="ECO:0000256" key="4">
    <source>
        <dbReference type="ARBA" id="ARBA00022801"/>
    </source>
</evidence>
<dbReference type="GeneID" id="25566634"/>
<evidence type="ECO:0000256" key="8">
    <source>
        <dbReference type="PIRSR" id="PIRSR623088-3"/>
    </source>
</evidence>
<keyword evidence="4" id="KW-0378">Hydrolase</keyword>
<dbReference type="Gene3D" id="3.40.50.2300">
    <property type="match status" value="3"/>
</dbReference>
<reference evidence="13 14" key="1">
    <citation type="submission" date="2010-05" db="EMBL/GenBank/DDBJ databases">
        <title>The Genome Sequence of Thecamonas trahens ATCC 50062.</title>
        <authorList>
            <consortium name="The Broad Institute Genome Sequencing Platform"/>
            <person name="Russ C."/>
            <person name="Cuomo C."/>
            <person name="Shea T."/>
            <person name="Young S.K."/>
            <person name="Zeng Q."/>
            <person name="Koehrsen M."/>
            <person name="Haas B."/>
            <person name="Borodovsky M."/>
            <person name="Guigo R."/>
            <person name="Alvarado L."/>
            <person name="Berlin A."/>
            <person name="Bochicchio J."/>
            <person name="Borenstein D."/>
            <person name="Chapman S."/>
            <person name="Chen Z."/>
            <person name="Freedman E."/>
            <person name="Gellesch M."/>
            <person name="Goldberg J."/>
            <person name="Griggs A."/>
            <person name="Gujja S."/>
            <person name="Heilman E."/>
            <person name="Heiman D."/>
            <person name="Hepburn T."/>
            <person name="Howarth C."/>
            <person name="Jen D."/>
            <person name="Larson L."/>
            <person name="Mehta T."/>
            <person name="Park D."/>
            <person name="Pearson M."/>
            <person name="Roberts A."/>
            <person name="Saif S."/>
            <person name="Shenoy N."/>
            <person name="Sisk P."/>
            <person name="Stolte C."/>
            <person name="Sykes S."/>
            <person name="Thomson T."/>
            <person name="Walk T."/>
            <person name="White J."/>
            <person name="Yandava C."/>
            <person name="Burger G."/>
            <person name="Gray M.W."/>
            <person name="Holland P.W.H."/>
            <person name="King N."/>
            <person name="Lang F.B.F."/>
            <person name="Roger A.J."/>
            <person name="Ruiz-Trillo I."/>
            <person name="Lander E."/>
            <person name="Nusbaum C."/>
        </authorList>
    </citation>
    <scope>NUCLEOTIDE SEQUENCE [LARGE SCALE GENOMIC DNA]</scope>
    <source>
        <strain evidence="13 14">ATCC 50062</strain>
    </source>
</reference>
<evidence type="ECO:0000256" key="2">
    <source>
        <dbReference type="ARBA" id="ARBA00022692"/>
    </source>
</evidence>
<dbReference type="GO" id="GO:0016020">
    <property type="term" value="C:membrane"/>
    <property type="evidence" value="ECO:0007669"/>
    <property type="project" value="UniProtKB-SubCell"/>
</dbReference>
<dbReference type="eggNOG" id="KOG1056">
    <property type="taxonomic scope" value="Eukaryota"/>
</dbReference>
<dbReference type="InterPro" id="IPR028082">
    <property type="entry name" value="Peripla_BP_I"/>
</dbReference>
<comment type="subcellular location">
    <subcellularLocation>
        <location evidence="1">Membrane</location>
    </subcellularLocation>
</comment>
<dbReference type="Gene3D" id="1.10.1300.10">
    <property type="entry name" value="3'5'-cyclic nucleotide phosphodiesterase, catalytic domain"/>
    <property type="match status" value="1"/>
</dbReference>
<feature type="binding site" evidence="8">
    <location>
        <position position="843"/>
    </location>
    <ligand>
        <name>Zn(2+)</name>
        <dbReference type="ChEBI" id="CHEBI:29105"/>
        <label>1</label>
    </ligand>
</feature>
<organism evidence="13 14">
    <name type="scientific">Thecamonas trahens ATCC 50062</name>
    <dbReference type="NCBI Taxonomy" id="461836"/>
    <lineage>
        <taxon>Eukaryota</taxon>
        <taxon>Apusozoa</taxon>
        <taxon>Apusomonadida</taxon>
        <taxon>Apusomonadidae</taxon>
        <taxon>Thecamonas</taxon>
    </lineage>
</organism>
<name>A0A0L0DHD4_THETB</name>
<keyword evidence="6 11" id="KW-0472">Membrane</keyword>
<evidence type="ECO:0000256" key="11">
    <source>
        <dbReference type="SAM" id="Phobius"/>
    </source>
</evidence>
<dbReference type="GO" id="GO:0007165">
    <property type="term" value="P:signal transduction"/>
    <property type="evidence" value="ECO:0007669"/>
    <property type="project" value="InterPro"/>
</dbReference>
<dbReference type="RefSeq" id="XP_013755851.1">
    <property type="nucleotide sequence ID" value="XM_013900397.1"/>
</dbReference>
<dbReference type="GO" id="GO:0046872">
    <property type="term" value="F:metal ion binding"/>
    <property type="evidence" value="ECO:0007669"/>
    <property type="project" value="UniProtKB-KW"/>
</dbReference>
<evidence type="ECO:0000256" key="7">
    <source>
        <dbReference type="PIRSR" id="PIRSR623088-1"/>
    </source>
</evidence>
<gene>
    <name evidence="13" type="ORF">AMSG_07791</name>
</gene>
<evidence type="ECO:0000313" key="14">
    <source>
        <dbReference type="Proteomes" id="UP000054408"/>
    </source>
</evidence>
<dbReference type="GO" id="GO:0004114">
    <property type="term" value="F:3',5'-cyclic-nucleotide phosphodiesterase activity"/>
    <property type="evidence" value="ECO:0007669"/>
    <property type="project" value="InterPro"/>
</dbReference>
<evidence type="ECO:0000256" key="5">
    <source>
        <dbReference type="ARBA" id="ARBA00022989"/>
    </source>
</evidence>
<keyword evidence="14" id="KW-1185">Reference proteome</keyword>
<dbReference type="InterPro" id="IPR001828">
    <property type="entry name" value="ANF_lig-bd_rcpt"/>
</dbReference>
<evidence type="ECO:0000256" key="9">
    <source>
        <dbReference type="SAM" id="Coils"/>
    </source>
</evidence>
<protein>
    <recommendedName>
        <fullName evidence="12">PDEase domain-containing protein</fullName>
    </recommendedName>
</protein>
<dbReference type="InterPro" id="IPR036971">
    <property type="entry name" value="PDEase_catalytic_dom_sf"/>
</dbReference>